<comment type="caution">
    <text evidence="10">The sequence shown here is derived from an EMBL/GenBank/DDBJ whole genome shotgun (WGS) entry which is preliminary data.</text>
</comment>
<dbReference type="EMBL" id="JBEGDP010000031">
    <property type="protein sequence ID" value="MEQ7849215.1"/>
    <property type="molecule type" value="Genomic_DNA"/>
</dbReference>
<dbReference type="SUPFAM" id="SSF56271">
    <property type="entry name" value="Pyruvoyl-dependent histidine and arginine decarboxylases"/>
    <property type="match status" value="1"/>
</dbReference>
<evidence type="ECO:0000256" key="2">
    <source>
        <dbReference type="ARBA" id="ARBA00008611"/>
    </source>
</evidence>
<proteinExistence type="inferred from homology"/>
<feature type="compositionally biased region" description="Low complexity" evidence="9">
    <location>
        <begin position="216"/>
        <end position="230"/>
    </location>
</feature>
<dbReference type="Proteomes" id="UP001482520">
    <property type="component" value="Unassembled WGS sequence"/>
</dbReference>
<dbReference type="InterPro" id="IPR016105">
    <property type="entry name" value="Pyr-dep_his/arg-deCO2ase_sand"/>
</dbReference>
<dbReference type="InterPro" id="IPR016104">
    <property type="entry name" value="Pyr-dep_his/arg-deCO2ase"/>
</dbReference>
<name>A0ABV1P384_9ACTN</name>
<dbReference type="InterPro" id="IPR002724">
    <property type="entry name" value="Pyruvoyl-dep_arg_deCO2ase"/>
</dbReference>
<protein>
    <recommendedName>
        <fullName evidence="4">Pyruvoyl-dependent arginine decarboxylase AaxB</fullName>
        <ecNumber evidence="3">4.1.1.19</ecNumber>
    </recommendedName>
</protein>
<dbReference type="InterPro" id="IPR016181">
    <property type="entry name" value="Acyl_CoA_acyltransferase"/>
</dbReference>
<keyword evidence="5" id="KW-0210">Decarboxylase</keyword>
<gene>
    <name evidence="10" type="ORF">V6R90_18215</name>
</gene>
<dbReference type="Gene3D" id="3.50.20.10">
    <property type="entry name" value="Pyruvoyl-Dependent Histidine Decarboxylase, subunit B"/>
    <property type="match status" value="1"/>
</dbReference>
<feature type="region of interest" description="Disordered" evidence="9">
    <location>
        <begin position="182"/>
        <end position="230"/>
    </location>
</feature>
<evidence type="ECO:0000256" key="5">
    <source>
        <dbReference type="ARBA" id="ARBA00022793"/>
    </source>
</evidence>
<dbReference type="Pfam" id="PF01862">
    <property type="entry name" value="PvlArgDC"/>
    <property type="match status" value="1"/>
</dbReference>
<comment type="cofactor">
    <cofactor evidence="1">
        <name>pyruvate</name>
        <dbReference type="ChEBI" id="CHEBI:15361"/>
    </cofactor>
</comment>
<dbReference type="SFLD" id="SFLDS00055">
    <property type="entry name" value="Pyruvoyl-Dependent_Histidine/A"/>
    <property type="match status" value="1"/>
</dbReference>
<comment type="similarity">
    <text evidence="2">Belongs to the pyruvoyl-dependent arginine decarboxylase family.</text>
</comment>
<dbReference type="SUPFAM" id="SSF55729">
    <property type="entry name" value="Acyl-CoA N-acyltransferases (Nat)"/>
    <property type="match status" value="1"/>
</dbReference>
<reference evidence="10 11" key="1">
    <citation type="submission" date="2024-02" db="EMBL/GenBank/DDBJ databases">
        <title>Full genome sequence of Nocardioides kribbensis.</title>
        <authorList>
            <person name="Poletto B.L."/>
            <person name="Silva G."/>
            <person name="Galante D."/>
            <person name="Campos K.R."/>
            <person name="Santos M.B.N."/>
            <person name="Sacchi C.T."/>
        </authorList>
    </citation>
    <scope>NUCLEOTIDE SEQUENCE [LARGE SCALE GENOMIC DNA]</scope>
    <source>
        <strain evidence="10 11">O4R</strain>
    </source>
</reference>
<sequence>MGHDTTLRAGRSGEAAQTLDITVRTGSGSGRTPLSAFDAALQGAGVADFNLVTLSSVIPPGSRVRQVGADLPGGHGDVLFCVRAEAYAERPGETGWAGLGWCVDAEGAGLFVEHHGPTEESVLEQIELSLADMKATRRGHYGAVQTAVASVTCVDLPACAVVLAAYRVSSWFDPAAVTGPLAPAASSAPAGPGVTSAVTPGDGAGSGSTPGTDALGVDPGAAAPTGPPDGAVATALAARPEPTEGRARAAAFAAAPTTRPVGRVRPGLTITVEKEVDEATSQRYYQLYRDTFSELETLAAARQLLHEEEFHAEMVDPRVQKWVAWDEAGEAVGMATLTNDLDTVPWISPGFLAERFPDHAARGAVYYLGFTLVAPTHRSARVFHAIIEEMAALMVAERAVAAWDICAFNDDRRLSGNAGRLLSRLAEVSIEPVDLQTYYAGTFHGPKQRSGGRPALAAVRD</sequence>
<dbReference type="PANTHER" id="PTHR40438:SF1">
    <property type="entry name" value="PYRUVOYL-DEPENDENT ARGININE DECARBOXYLASE"/>
    <property type="match status" value="1"/>
</dbReference>
<evidence type="ECO:0000313" key="11">
    <source>
        <dbReference type="Proteomes" id="UP001482520"/>
    </source>
</evidence>
<evidence type="ECO:0000256" key="6">
    <source>
        <dbReference type="ARBA" id="ARBA00023239"/>
    </source>
</evidence>
<dbReference type="RefSeq" id="WP_349805513.1">
    <property type="nucleotide sequence ID" value="NZ_JBEGDP010000031.1"/>
</dbReference>
<evidence type="ECO:0000256" key="4">
    <source>
        <dbReference type="ARBA" id="ARBA00014727"/>
    </source>
</evidence>
<evidence type="ECO:0000313" key="10">
    <source>
        <dbReference type="EMBL" id="MEQ7849215.1"/>
    </source>
</evidence>
<evidence type="ECO:0000256" key="8">
    <source>
        <dbReference type="ARBA" id="ARBA00049309"/>
    </source>
</evidence>
<keyword evidence="6" id="KW-0456">Lyase</keyword>
<keyword evidence="7" id="KW-0670">Pyruvate</keyword>
<evidence type="ECO:0000256" key="7">
    <source>
        <dbReference type="ARBA" id="ARBA00023317"/>
    </source>
</evidence>
<evidence type="ECO:0000256" key="9">
    <source>
        <dbReference type="SAM" id="MobiDB-lite"/>
    </source>
</evidence>
<accession>A0ABV1P384</accession>
<dbReference type="PANTHER" id="PTHR40438">
    <property type="entry name" value="PYRUVOYL-DEPENDENT ARGININE DECARBOXYLASE"/>
    <property type="match status" value="1"/>
</dbReference>
<feature type="compositionally biased region" description="Low complexity" evidence="9">
    <location>
        <begin position="182"/>
        <end position="197"/>
    </location>
</feature>
<organism evidence="10 11">
    <name type="scientific">Nocardioides kribbensis</name>
    <dbReference type="NCBI Taxonomy" id="305517"/>
    <lineage>
        <taxon>Bacteria</taxon>
        <taxon>Bacillati</taxon>
        <taxon>Actinomycetota</taxon>
        <taxon>Actinomycetes</taxon>
        <taxon>Propionibacteriales</taxon>
        <taxon>Nocardioidaceae</taxon>
        <taxon>Nocardioides</taxon>
    </lineage>
</organism>
<evidence type="ECO:0000256" key="1">
    <source>
        <dbReference type="ARBA" id="ARBA00001928"/>
    </source>
</evidence>
<keyword evidence="11" id="KW-1185">Reference proteome</keyword>
<evidence type="ECO:0000256" key="3">
    <source>
        <dbReference type="ARBA" id="ARBA00012426"/>
    </source>
</evidence>
<dbReference type="SFLD" id="SFLDG01170">
    <property type="entry name" value="Pyruvoyl-dependent_arginine_de"/>
    <property type="match status" value="1"/>
</dbReference>
<comment type="catalytic activity">
    <reaction evidence="8">
        <text>L-arginine + H(+) = agmatine + CO2</text>
        <dbReference type="Rhea" id="RHEA:17641"/>
        <dbReference type="ChEBI" id="CHEBI:15378"/>
        <dbReference type="ChEBI" id="CHEBI:16526"/>
        <dbReference type="ChEBI" id="CHEBI:32682"/>
        <dbReference type="ChEBI" id="CHEBI:58145"/>
        <dbReference type="EC" id="4.1.1.19"/>
    </reaction>
</comment>
<dbReference type="EC" id="4.1.1.19" evidence="3"/>